<reference evidence="1" key="1">
    <citation type="journal article" date="2020" name="G3 (Bethesda)">
        <title>High-Quality Assemblies for Three Invasive Social Wasps from the &lt;i&gt;Vespula&lt;/i&gt; Genus.</title>
        <authorList>
            <person name="Harrop T.W.R."/>
            <person name="Guhlin J."/>
            <person name="McLaughlin G.M."/>
            <person name="Permina E."/>
            <person name="Stockwell P."/>
            <person name="Gilligan J."/>
            <person name="Le Lec M.F."/>
            <person name="Gruber M.A.M."/>
            <person name="Quinn O."/>
            <person name="Lovegrove M."/>
            <person name="Duncan E.J."/>
            <person name="Remnant E.J."/>
            <person name="Van Eeckhoven J."/>
            <person name="Graham B."/>
            <person name="Knapp R.A."/>
            <person name="Langford K.W."/>
            <person name="Kronenberg Z."/>
            <person name="Press M.O."/>
            <person name="Eacker S.M."/>
            <person name="Wilson-Rankin E.E."/>
            <person name="Purcell J."/>
            <person name="Lester P.J."/>
            <person name="Dearden P.K."/>
        </authorList>
    </citation>
    <scope>NUCLEOTIDE SEQUENCE</scope>
    <source>
        <strain evidence="1">Volc-1</strain>
    </source>
</reference>
<name>A0A834N332_VESPE</name>
<sequence>MANAECGAFNLQPINSAIFIQLLLEISIYNIIKLLQCRIEIDRFEKEQHGHEKPYLSGTVSTDDTCKSIAPGTTQ</sequence>
<evidence type="ECO:0000313" key="1">
    <source>
        <dbReference type="EMBL" id="KAF7392448.1"/>
    </source>
</evidence>
<dbReference type="EMBL" id="JACSDY010000022">
    <property type="protein sequence ID" value="KAF7392448.1"/>
    <property type="molecule type" value="Genomic_DNA"/>
</dbReference>
<comment type="caution">
    <text evidence="1">The sequence shown here is derived from an EMBL/GenBank/DDBJ whole genome shotgun (WGS) entry which is preliminary data.</text>
</comment>
<organism evidence="1 2">
    <name type="scientific">Vespula pensylvanica</name>
    <name type="common">Western yellow jacket</name>
    <name type="synonym">Wasp</name>
    <dbReference type="NCBI Taxonomy" id="30213"/>
    <lineage>
        <taxon>Eukaryota</taxon>
        <taxon>Metazoa</taxon>
        <taxon>Ecdysozoa</taxon>
        <taxon>Arthropoda</taxon>
        <taxon>Hexapoda</taxon>
        <taxon>Insecta</taxon>
        <taxon>Pterygota</taxon>
        <taxon>Neoptera</taxon>
        <taxon>Endopterygota</taxon>
        <taxon>Hymenoptera</taxon>
        <taxon>Apocrita</taxon>
        <taxon>Aculeata</taxon>
        <taxon>Vespoidea</taxon>
        <taxon>Vespidae</taxon>
        <taxon>Vespinae</taxon>
        <taxon>Vespula</taxon>
    </lineage>
</organism>
<evidence type="ECO:0000313" key="2">
    <source>
        <dbReference type="Proteomes" id="UP000600918"/>
    </source>
</evidence>
<keyword evidence="2" id="KW-1185">Reference proteome</keyword>
<accession>A0A834N332</accession>
<protein>
    <submittedName>
        <fullName evidence="1">Uncharacterized protein</fullName>
    </submittedName>
</protein>
<proteinExistence type="predicted"/>
<dbReference type="AlphaFoldDB" id="A0A834N332"/>
<gene>
    <name evidence="1" type="ORF">H0235_017447</name>
</gene>
<dbReference type="Proteomes" id="UP000600918">
    <property type="component" value="Unassembled WGS sequence"/>
</dbReference>